<dbReference type="Proteomes" id="UP000314294">
    <property type="component" value="Unassembled WGS sequence"/>
</dbReference>
<comment type="caution">
    <text evidence="2">The sequence shown here is derived from an EMBL/GenBank/DDBJ whole genome shotgun (WGS) entry which is preliminary data.</text>
</comment>
<gene>
    <name evidence="2" type="ORF">EYF80_047484</name>
</gene>
<evidence type="ECO:0000313" key="2">
    <source>
        <dbReference type="EMBL" id="TNN42343.1"/>
    </source>
</evidence>
<organism evidence="2 3">
    <name type="scientific">Liparis tanakae</name>
    <name type="common">Tanaka's snailfish</name>
    <dbReference type="NCBI Taxonomy" id="230148"/>
    <lineage>
        <taxon>Eukaryota</taxon>
        <taxon>Metazoa</taxon>
        <taxon>Chordata</taxon>
        <taxon>Craniata</taxon>
        <taxon>Vertebrata</taxon>
        <taxon>Euteleostomi</taxon>
        <taxon>Actinopterygii</taxon>
        <taxon>Neopterygii</taxon>
        <taxon>Teleostei</taxon>
        <taxon>Neoteleostei</taxon>
        <taxon>Acanthomorphata</taxon>
        <taxon>Eupercaria</taxon>
        <taxon>Perciformes</taxon>
        <taxon>Cottioidei</taxon>
        <taxon>Cottales</taxon>
        <taxon>Liparidae</taxon>
        <taxon>Liparis</taxon>
    </lineage>
</organism>
<dbReference type="AlphaFoldDB" id="A0A4Z2FNK3"/>
<evidence type="ECO:0000313" key="3">
    <source>
        <dbReference type="Proteomes" id="UP000314294"/>
    </source>
</evidence>
<accession>A0A4Z2FNK3</accession>
<protein>
    <submittedName>
        <fullName evidence="2">Uncharacterized protein</fullName>
    </submittedName>
</protein>
<proteinExistence type="predicted"/>
<keyword evidence="3" id="KW-1185">Reference proteome</keyword>
<evidence type="ECO:0000256" key="1">
    <source>
        <dbReference type="SAM" id="MobiDB-lite"/>
    </source>
</evidence>
<feature type="region of interest" description="Disordered" evidence="1">
    <location>
        <begin position="61"/>
        <end position="87"/>
    </location>
</feature>
<sequence length="87" mass="9440">MGGSSRLSSGTRSLSYRPSSLWAAGLSNTCRLWRQRSGGAESARRPHDFYFFVGCEPDRDLGVPGETQTNSGSETGECASAPGRRRR</sequence>
<reference evidence="2 3" key="1">
    <citation type="submission" date="2019-03" db="EMBL/GenBank/DDBJ databases">
        <title>First draft genome of Liparis tanakae, snailfish: a comprehensive survey of snailfish specific genes.</title>
        <authorList>
            <person name="Kim W."/>
            <person name="Song I."/>
            <person name="Jeong J.-H."/>
            <person name="Kim D."/>
            <person name="Kim S."/>
            <person name="Ryu S."/>
            <person name="Song J.Y."/>
            <person name="Lee S.K."/>
        </authorList>
    </citation>
    <scope>NUCLEOTIDE SEQUENCE [LARGE SCALE GENOMIC DNA]</scope>
    <source>
        <tissue evidence="2">Muscle</tissue>
    </source>
</reference>
<dbReference type="EMBL" id="SRLO01001043">
    <property type="protein sequence ID" value="TNN42343.1"/>
    <property type="molecule type" value="Genomic_DNA"/>
</dbReference>
<name>A0A4Z2FNK3_9TELE</name>